<dbReference type="OrthoDB" id="3261458at2759"/>
<keyword evidence="2" id="KW-0732">Signal</keyword>
<feature type="region of interest" description="Disordered" evidence="1">
    <location>
        <begin position="111"/>
        <end position="137"/>
    </location>
</feature>
<dbReference type="AlphaFoldDB" id="A0A5C2SIB9"/>
<accession>A0A5C2SIB9</accession>
<gene>
    <name evidence="3" type="ORF">L227DRAFT_572866</name>
</gene>
<keyword evidence="4" id="KW-1185">Reference proteome</keyword>
<evidence type="ECO:0000256" key="1">
    <source>
        <dbReference type="SAM" id="MobiDB-lite"/>
    </source>
</evidence>
<feature type="compositionally biased region" description="Low complexity" evidence="1">
    <location>
        <begin position="112"/>
        <end position="137"/>
    </location>
</feature>
<name>A0A5C2SIB9_9APHY</name>
<evidence type="ECO:0000313" key="4">
    <source>
        <dbReference type="Proteomes" id="UP000313359"/>
    </source>
</evidence>
<feature type="signal peptide" evidence="2">
    <location>
        <begin position="1"/>
        <end position="18"/>
    </location>
</feature>
<proteinExistence type="predicted"/>
<feature type="chain" id="PRO_5023142888" evidence="2">
    <location>
        <begin position="19"/>
        <end position="167"/>
    </location>
</feature>
<evidence type="ECO:0000313" key="3">
    <source>
        <dbReference type="EMBL" id="RPD63014.1"/>
    </source>
</evidence>
<evidence type="ECO:0000256" key="2">
    <source>
        <dbReference type="SAM" id="SignalP"/>
    </source>
</evidence>
<reference evidence="3" key="1">
    <citation type="journal article" date="2018" name="Genome Biol. Evol.">
        <title>Genomics and development of Lentinus tigrinus, a white-rot wood-decaying mushroom with dimorphic fruiting bodies.</title>
        <authorList>
            <person name="Wu B."/>
            <person name="Xu Z."/>
            <person name="Knudson A."/>
            <person name="Carlson A."/>
            <person name="Chen N."/>
            <person name="Kovaka S."/>
            <person name="LaButti K."/>
            <person name="Lipzen A."/>
            <person name="Pennachio C."/>
            <person name="Riley R."/>
            <person name="Schakwitz W."/>
            <person name="Umezawa K."/>
            <person name="Ohm R.A."/>
            <person name="Grigoriev I.V."/>
            <person name="Nagy L.G."/>
            <person name="Gibbons J."/>
            <person name="Hibbett D."/>
        </authorList>
    </citation>
    <scope>NUCLEOTIDE SEQUENCE [LARGE SCALE GENOMIC DNA]</scope>
    <source>
        <strain evidence="3">ALCF2SS1-6</strain>
    </source>
</reference>
<sequence>MRFTVALPLLALAGLSFAVPAPDPQPITAFLSERALPSGHPVIDNSFLSENGLATGYTIKTNIYPSGFSAPTEPITALPSGYSVAWNGVFDPEGSTVSFFPSSVLESVIAESTTTSDPGAPSATATTPTSSGATASASTTAAADNGASLATPSLALALVAIVMTFMA</sequence>
<dbReference type="EMBL" id="ML122257">
    <property type="protein sequence ID" value="RPD63014.1"/>
    <property type="molecule type" value="Genomic_DNA"/>
</dbReference>
<protein>
    <submittedName>
        <fullName evidence="3">Uncharacterized protein</fullName>
    </submittedName>
</protein>
<dbReference type="Proteomes" id="UP000313359">
    <property type="component" value="Unassembled WGS sequence"/>
</dbReference>
<organism evidence="3 4">
    <name type="scientific">Lentinus tigrinus ALCF2SS1-6</name>
    <dbReference type="NCBI Taxonomy" id="1328759"/>
    <lineage>
        <taxon>Eukaryota</taxon>
        <taxon>Fungi</taxon>
        <taxon>Dikarya</taxon>
        <taxon>Basidiomycota</taxon>
        <taxon>Agaricomycotina</taxon>
        <taxon>Agaricomycetes</taxon>
        <taxon>Polyporales</taxon>
        <taxon>Polyporaceae</taxon>
        <taxon>Lentinus</taxon>
    </lineage>
</organism>